<evidence type="ECO:0008006" key="4">
    <source>
        <dbReference type="Google" id="ProtNLM"/>
    </source>
</evidence>
<evidence type="ECO:0000313" key="3">
    <source>
        <dbReference type="Proteomes" id="UP001255246"/>
    </source>
</evidence>
<dbReference type="SUPFAM" id="SSF46626">
    <property type="entry name" value="Cytochrome c"/>
    <property type="match status" value="1"/>
</dbReference>
<dbReference type="RefSeq" id="WP_311351828.1">
    <property type="nucleotide sequence ID" value="NZ_JAVRHR010000002.1"/>
</dbReference>
<feature type="signal peptide" evidence="1">
    <location>
        <begin position="1"/>
        <end position="18"/>
    </location>
</feature>
<keyword evidence="1" id="KW-0732">Signal</keyword>
<dbReference type="InterPro" id="IPR036909">
    <property type="entry name" value="Cyt_c-like_dom_sf"/>
</dbReference>
<dbReference type="EMBL" id="JAVRHR010000002">
    <property type="protein sequence ID" value="MDT0607776.1"/>
    <property type="molecule type" value="Genomic_DNA"/>
</dbReference>
<protein>
    <recommendedName>
        <fullName evidence="4">Cytochrome c domain-containing protein</fullName>
    </recommendedName>
</protein>
<keyword evidence="3" id="KW-1185">Reference proteome</keyword>
<sequence length="126" mass="13805">MKTTKLFVIFLFSLFVCSCTNDSEDDLTDIDQEQSDDDIETTDVTYNNTVKAIIDGSCISCHDSPPRNGAPFALVNFQQVSQRANAIFNAMSRQNGAAGAMPPAGRLPQNTIDQVQEWIDNGSPEN</sequence>
<evidence type="ECO:0000313" key="2">
    <source>
        <dbReference type="EMBL" id="MDT0607776.1"/>
    </source>
</evidence>
<dbReference type="PROSITE" id="PS51257">
    <property type="entry name" value="PROKAR_LIPOPROTEIN"/>
    <property type="match status" value="1"/>
</dbReference>
<proteinExistence type="predicted"/>
<feature type="chain" id="PRO_5045882483" description="Cytochrome c domain-containing protein" evidence="1">
    <location>
        <begin position="19"/>
        <end position="126"/>
    </location>
</feature>
<gene>
    <name evidence="2" type="ORF">RM706_12065</name>
</gene>
<organism evidence="2 3">
    <name type="scientific">Croceitalea rosinachiae</name>
    <dbReference type="NCBI Taxonomy" id="3075596"/>
    <lineage>
        <taxon>Bacteria</taxon>
        <taxon>Pseudomonadati</taxon>
        <taxon>Bacteroidota</taxon>
        <taxon>Flavobacteriia</taxon>
        <taxon>Flavobacteriales</taxon>
        <taxon>Flavobacteriaceae</taxon>
        <taxon>Croceitalea</taxon>
    </lineage>
</organism>
<evidence type="ECO:0000256" key="1">
    <source>
        <dbReference type="SAM" id="SignalP"/>
    </source>
</evidence>
<name>A0ABU3AC62_9FLAO</name>
<accession>A0ABU3AC62</accession>
<comment type="caution">
    <text evidence="2">The sequence shown here is derived from an EMBL/GenBank/DDBJ whole genome shotgun (WGS) entry which is preliminary data.</text>
</comment>
<dbReference type="Proteomes" id="UP001255246">
    <property type="component" value="Unassembled WGS sequence"/>
</dbReference>
<reference evidence="2 3" key="1">
    <citation type="submission" date="2023-09" db="EMBL/GenBank/DDBJ databases">
        <authorList>
            <person name="Rey-Velasco X."/>
        </authorList>
    </citation>
    <scope>NUCLEOTIDE SEQUENCE [LARGE SCALE GENOMIC DNA]</scope>
    <source>
        <strain evidence="2 3">F388</strain>
    </source>
</reference>